<feature type="compositionally biased region" description="Polar residues" evidence="6">
    <location>
        <begin position="1460"/>
        <end position="1470"/>
    </location>
</feature>
<dbReference type="SMART" id="SM00325">
    <property type="entry name" value="RhoGEF"/>
    <property type="match status" value="1"/>
</dbReference>
<dbReference type="InterPro" id="IPR011993">
    <property type="entry name" value="PH-like_dom_sf"/>
</dbReference>
<dbReference type="GO" id="GO:0008270">
    <property type="term" value="F:zinc ion binding"/>
    <property type="evidence" value="ECO:0007669"/>
    <property type="project" value="UniProtKB-KW"/>
</dbReference>
<proteinExistence type="evidence at protein level"/>
<dbReference type="GeneID" id="3564893"/>
<feature type="compositionally biased region" description="Basic and acidic residues" evidence="6">
    <location>
        <begin position="209"/>
        <end position="224"/>
    </location>
</feature>
<feature type="region of interest" description="Disordered" evidence="6">
    <location>
        <begin position="1199"/>
        <end position="1285"/>
    </location>
</feature>
<evidence type="ECO:0000313" key="10">
    <source>
        <dbReference type="WormBase" id="Y105E8A.25a"/>
    </source>
</evidence>
<feature type="compositionally biased region" description="Low complexity" evidence="6">
    <location>
        <begin position="1471"/>
        <end position="1480"/>
    </location>
</feature>
<dbReference type="InterPro" id="IPR041020">
    <property type="entry name" value="PH_16"/>
</dbReference>
<dbReference type="InterPro" id="IPR051632">
    <property type="entry name" value="Rho_GEF"/>
</dbReference>
<dbReference type="AGR" id="WB:WBGene00013682"/>
<feature type="compositionally biased region" description="Polar residues" evidence="6">
    <location>
        <begin position="28"/>
        <end position="39"/>
    </location>
</feature>
<dbReference type="Pfam" id="PF00621">
    <property type="entry name" value="RhoGEF"/>
    <property type="match status" value="1"/>
</dbReference>
<feature type="compositionally biased region" description="Acidic residues" evidence="6">
    <location>
        <begin position="403"/>
        <end position="417"/>
    </location>
</feature>
<gene>
    <name evidence="8 10" type="primary">rhgf-3</name>
    <name evidence="8" type="ORF">CELE_Y105E8A.25</name>
    <name evidence="10" type="ORF">Y105E8A.25</name>
</gene>
<evidence type="ECO:0000256" key="2">
    <source>
        <dbReference type="ARBA" id="ARBA00022490"/>
    </source>
</evidence>
<evidence type="ECO:0000256" key="3">
    <source>
        <dbReference type="ARBA" id="ARBA00022553"/>
    </source>
</evidence>
<dbReference type="PeptideAtlas" id="A0A0K3ATL6"/>
<feature type="compositionally biased region" description="Pro residues" evidence="6">
    <location>
        <begin position="12"/>
        <end position="23"/>
    </location>
</feature>
<feature type="compositionally biased region" description="Low complexity" evidence="6">
    <location>
        <begin position="476"/>
        <end position="492"/>
    </location>
</feature>
<feature type="compositionally biased region" description="Polar residues" evidence="6">
    <location>
        <begin position="239"/>
        <end position="264"/>
    </location>
</feature>
<dbReference type="RefSeq" id="NP_001300404.1">
    <property type="nucleotide sequence ID" value="NM_001313475.3"/>
</dbReference>
<feature type="region of interest" description="Disordered" evidence="6">
    <location>
        <begin position="208"/>
        <end position="312"/>
    </location>
</feature>
<dbReference type="WormBase" id="Y105E8A.25a">
    <property type="protein sequence ID" value="CE50251"/>
    <property type="gene ID" value="WBGene00013682"/>
    <property type="gene designation" value="rhgf-3"/>
</dbReference>
<dbReference type="SMR" id="A0A0K3ATL6"/>
<dbReference type="Bgee" id="WBGene00013682">
    <property type="expression patterns" value="Expressed in pharyngeal muscle cell (C elegans) and 4 other cell types or tissues"/>
</dbReference>
<reference evidence="8 9" key="1">
    <citation type="journal article" date="1998" name="Science">
        <title>Genome sequence of the nematode C. elegans: a platform for investigating biology.</title>
        <authorList>
            <consortium name="The C. elegans sequencing consortium"/>
            <person name="Sulson J.E."/>
            <person name="Waterston R."/>
        </authorList>
    </citation>
    <scope>NUCLEOTIDE SEQUENCE [LARGE SCALE GENOMIC DNA]</scope>
    <source>
        <strain evidence="8 9">Bristol N2</strain>
    </source>
</reference>
<feature type="compositionally biased region" description="Low complexity" evidence="6">
    <location>
        <begin position="1267"/>
        <end position="1278"/>
    </location>
</feature>
<feature type="compositionally biased region" description="Low complexity" evidence="6">
    <location>
        <begin position="1442"/>
        <end position="1459"/>
    </location>
</feature>
<dbReference type="PANTHER" id="PTHR13944:SF21">
    <property type="entry name" value="CYSTS, ISOFORM C"/>
    <property type="match status" value="1"/>
</dbReference>
<name>A0A0K3ATL6_CAEEL</name>
<organism evidence="8 9">
    <name type="scientific">Caenorhabditis elegans</name>
    <dbReference type="NCBI Taxonomy" id="6239"/>
    <lineage>
        <taxon>Eukaryota</taxon>
        <taxon>Metazoa</taxon>
        <taxon>Ecdysozoa</taxon>
        <taxon>Nematoda</taxon>
        <taxon>Chromadorea</taxon>
        <taxon>Rhabditida</taxon>
        <taxon>Rhabditina</taxon>
        <taxon>Rhabditomorpha</taxon>
        <taxon>Rhabditoidea</taxon>
        <taxon>Rhabditidae</taxon>
        <taxon>Peloderinae</taxon>
        <taxon>Caenorhabditis</taxon>
    </lineage>
</organism>
<dbReference type="InterPro" id="IPR000219">
    <property type="entry name" value="DH_dom"/>
</dbReference>
<evidence type="ECO:0000256" key="1">
    <source>
        <dbReference type="ARBA" id="ARBA00004496"/>
    </source>
</evidence>
<feature type="compositionally biased region" description="Low complexity" evidence="6">
    <location>
        <begin position="529"/>
        <end position="543"/>
    </location>
</feature>
<evidence type="ECO:0000259" key="7">
    <source>
        <dbReference type="PROSITE" id="PS50010"/>
    </source>
</evidence>
<dbReference type="Gene3D" id="1.20.900.10">
    <property type="entry name" value="Dbl homology (DH) domain"/>
    <property type="match status" value="1"/>
</dbReference>
<dbReference type="GO" id="GO:0005737">
    <property type="term" value="C:cytoplasm"/>
    <property type="evidence" value="ECO:0007669"/>
    <property type="project" value="UniProtKB-SubCell"/>
</dbReference>
<feature type="region of interest" description="Disordered" evidence="6">
    <location>
        <begin position="1"/>
        <end position="41"/>
    </location>
</feature>
<dbReference type="KEGG" id="cel:CELE_Y105E8A.25"/>
<keyword evidence="9" id="KW-1185">Reference proteome</keyword>
<feature type="domain" description="DH" evidence="7">
    <location>
        <begin position="705"/>
        <end position="899"/>
    </location>
</feature>
<protein>
    <submittedName>
        <fullName evidence="8">DH domain-containing protein</fullName>
    </submittedName>
</protein>
<evidence type="ECO:0000256" key="5">
    <source>
        <dbReference type="SAM" id="Coils"/>
    </source>
</evidence>
<dbReference type="Proteomes" id="UP000001940">
    <property type="component" value="Chromosome I"/>
</dbReference>
<dbReference type="Pfam" id="PF17838">
    <property type="entry name" value="PH_16"/>
    <property type="match status" value="1"/>
</dbReference>
<keyword evidence="4" id="KW-0862">Zinc</keyword>
<dbReference type="SUPFAM" id="SSF48065">
    <property type="entry name" value="DBL homology domain (DH-domain)"/>
    <property type="match status" value="1"/>
</dbReference>
<keyword evidence="3" id="KW-0597">Phosphoprotein</keyword>
<dbReference type="Gene3D" id="2.30.29.30">
    <property type="entry name" value="Pleckstrin-homology domain (PH domain)/Phosphotyrosine-binding domain (PTB)"/>
    <property type="match status" value="1"/>
</dbReference>
<keyword evidence="4" id="KW-0863">Zinc-finger</keyword>
<comment type="subcellular location">
    <subcellularLocation>
        <location evidence="1">Cytoplasm</location>
    </subcellularLocation>
</comment>
<evidence type="ECO:0000256" key="4">
    <source>
        <dbReference type="ARBA" id="ARBA00022771"/>
    </source>
</evidence>
<keyword evidence="5" id="KW-0175">Coiled coil</keyword>
<keyword evidence="2" id="KW-0963">Cytoplasm</keyword>
<keyword evidence="11" id="KW-1267">Proteomics identification</keyword>
<dbReference type="EMBL" id="BX284601">
    <property type="protein sequence ID" value="CTQ86343.1"/>
    <property type="molecule type" value="Genomic_DNA"/>
</dbReference>
<feature type="region of interest" description="Disordered" evidence="6">
    <location>
        <begin position="443"/>
        <end position="608"/>
    </location>
</feature>
<feature type="region of interest" description="Disordered" evidence="6">
    <location>
        <begin position="380"/>
        <end position="419"/>
    </location>
</feature>
<dbReference type="CTD" id="3564893"/>
<feature type="compositionally biased region" description="Polar residues" evidence="6">
    <location>
        <begin position="1227"/>
        <end position="1236"/>
    </location>
</feature>
<dbReference type="InterPro" id="IPR035899">
    <property type="entry name" value="DBL_dom_sf"/>
</dbReference>
<accession>A0A0K3ATL6</accession>
<evidence type="ECO:0000313" key="9">
    <source>
        <dbReference type="Proteomes" id="UP000001940"/>
    </source>
</evidence>
<feature type="coiled-coil region" evidence="5">
    <location>
        <begin position="1384"/>
        <end position="1425"/>
    </location>
</feature>
<sequence>MNWDEEEASSLPPLPSSPPPEPVDPTRITFTLSNESSSPRYEFNNLVTSSSPSYFSYQPYTSPGIYLLPDREQQPYFGADFQTESSISWNSPTSPPPPPMIVEEEMRSGGGTARPVTPRSIANSLDSLSECAQHHHHHSDVVNANSNSDRSRSLGDLLAATMQDGNDDSLRNGSYDTLVTTTTKGGGLTDSGIGGGLLLMKGEDEMDIMDDHNSSSSPDHHRIPTDISSPDSFTYPPVSFTSYDPVNGSGSVPSYSNENTNPLDSTPRGHSADDRKHSDLPAISEESEHEQQSIHIPYNHYPPHSSSVGPGAAPAVREVVEHTYPMVHCNSAPSNTVFNSDRIAHRRVVSDDVTETTRLKRSEELENMDKVGRISFEKRSASTNHLSKSRKGATLVFHNDPNEKDETDDEEEYEDAADGYSKDNEMLILEKSGGEERYRMASVKKKNGSPLRHFDNHSNLTSISSTEPPPVRLPRRVSAVSSTSRSSPQRATDQSWKDKMPPFGIVGHSMYSPQSLPSRDAIPRTPFDGSTISSGASSNIGGSQRIGKNAKKEKSGSDTFTFGNLFRKKPPTSRPNLADIISDLDQRSTTGGRGGGSLSAGATNRRSTSATILPMSSAGGCDPTTPFDSACSLDGLPDHISRMVSPSDSPHHATSSSTLNGANSMSSLYVQLDRIYGKHDLFANDEYQSWHEKYRHNTLSTKQVKKQDAIFELYLMEKRHCANIAFLLHGYRRRMLDENIITKQDMDVLIPDVLEPLLIFHLNVLERITARMKENYEVGTISDIISEELAIDGGQHTKLCCDAYTDFGVAKERSDVLYHHLMNKNAKFAEFFKKTYSEETFYKHYDFRPLITKIIGRATKYSLLLETILKNEQPFSEYHDLTKTALETARKFAHKIDGNLSMAHMSMKWEELKAQIDSSSATTLYVSDPSVANATIRYTFDLDSLNSATNRKLVHLGEALIKIPVNPVGSGGGTHSSSSGKQVDKKDQCYIVLFDDIIVILIRKSSRQLIFMQDQGVMPVQSLLIRTAARGHSIMLISGAKPVLFEISFHTSTDRKKWVTLLELAPKNVPPEGIRITTGDADGVLRDRVAAQQDAEDKWLKELEAIFDTRLPEEEALAKYLETRLEFFDNVREHVSNLPFKTRTDISNRIREAVKGRFRELRRARVIPLNRLVERITESRDADLWSYFDEKADAADVLEKSSDLSEDSDNSGDSAARGAKPRRIQTFHGTSQQPGSSNGGGAIESKNNGIRRHTTVPRMNSDGGSGSSSSAAAAAGSSTTDRIPIPDDVAFDEENISASAQGSARGRGDSELDRKTYGEMLSDLPIRQTMRARRASTNLIKEVISLRKENHLLKNDNALTKSRCALLERVRGGGAMMTSTATAVDDSMEMLRKKEKEIRELQQKVLADRDELAEKQKAIDAQEEEIQTKWAALQARSIEQQQSPMHVRSSSSHSQVSSPTYKTPQIQLPPSSSASSSSSSQNNTTDWSPMLTSLATKTETKKLKK</sequence>
<dbReference type="OrthoDB" id="28045at2759"/>
<feature type="compositionally biased region" description="Polar residues" evidence="6">
    <location>
        <begin position="457"/>
        <end position="466"/>
    </location>
</feature>
<dbReference type="SUPFAM" id="SSF50729">
    <property type="entry name" value="PH domain-like"/>
    <property type="match status" value="1"/>
</dbReference>
<evidence type="ECO:0007829" key="11">
    <source>
        <dbReference type="PeptideAtlas" id="A0A0K3ATL6"/>
    </source>
</evidence>
<evidence type="ECO:0000313" key="8">
    <source>
        <dbReference type="EMBL" id="CTQ86343.1"/>
    </source>
</evidence>
<feature type="compositionally biased region" description="Basic and acidic residues" evidence="6">
    <location>
        <begin position="270"/>
        <end position="279"/>
    </location>
</feature>
<keyword evidence="4" id="KW-0479">Metal-binding</keyword>
<dbReference type="PANTHER" id="PTHR13944">
    <property type="entry name" value="AGAP007712-PA"/>
    <property type="match status" value="1"/>
</dbReference>
<dbReference type="PROSITE" id="PS50010">
    <property type="entry name" value="DH_2"/>
    <property type="match status" value="1"/>
</dbReference>
<dbReference type="GO" id="GO:0005085">
    <property type="term" value="F:guanyl-nucleotide exchange factor activity"/>
    <property type="evidence" value="ECO:0007669"/>
    <property type="project" value="InterPro"/>
</dbReference>
<evidence type="ECO:0000256" key="6">
    <source>
        <dbReference type="SAM" id="MobiDB-lite"/>
    </source>
</evidence>
<dbReference type="ExpressionAtlas" id="A0A0K3ATL6">
    <property type="expression patterns" value="baseline and differential"/>
</dbReference>
<feature type="region of interest" description="Disordered" evidence="6">
    <location>
        <begin position="1435"/>
        <end position="1505"/>
    </location>
</feature>